<dbReference type="PANTHER" id="PTHR21256">
    <property type="entry name" value="HISTIDINOL DEHYDROGENASE HDH"/>
    <property type="match status" value="1"/>
</dbReference>
<evidence type="ECO:0000256" key="4">
    <source>
        <dbReference type="ARBA" id="ARBA00022833"/>
    </source>
</evidence>
<reference evidence="6" key="1">
    <citation type="submission" date="2009-10" db="EMBL/GenBank/DDBJ databases">
        <title>Diversity of trophic interactions inside an arsenic-rich microbial ecosystem.</title>
        <authorList>
            <person name="Bertin P.N."/>
            <person name="Heinrich-Salmeron A."/>
            <person name="Pelletier E."/>
            <person name="Goulhen-Chollet F."/>
            <person name="Arsene-Ploetze F."/>
            <person name="Gallien S."/>
            <person name="Calteau A."/>
            <person name="Vallenet D."/>
            <person name="Casiot C."/>
            <person name="Chane-Woon-Ming B."/>
            <person name="Giloteaux L."/>
            <person name="Barakat M."/>
            <person name="Bonnefoy V."/>
            <person name="Bruneel O."/>
            <person name="Chandler M."/>
            <person name="Cleiss J."/>
            <person name="Duran R."/>
            <person name="Elbaz-Poulichet F."/>
            <person name="Fonknechten N."/>
            <person name="Lauga B."/>
            <person name="Mornico D."/>
            <person name="Ortet P."/>
            <person name="Schaeffer C."/>
            <person name="Siguier P."/>
            <person name="Alexander Thil Smith A."/>
            <person name="Van Dorsselaer A."/>
            <person name="Weissenbach J."/>
            <person name="Medigue C."/>
            <person name="Le Paslier D."/>
        </authorList>
    </citation>
    <scope>NUCLEOTIDE SEQUENCE</scope>
</reference>
<dbReference type="EC" id="1.1.1.23" evidence="6"/>
<dbReference type="GO" id="GO:0004399">
    <property type="term" value="F:histidinol dehydrogenase activity"/>
    <property type="evidence" value="ECO:0007669"/>
    <property type="project" value="UniProtKB-EC"/>
</dbReference>
<accession>E6PDQ7</accession>
<protein>
    <submittedName>
        <fullName evidence="6">Histidinol dehydrogenase</fullName>
        <ecNumber evidence="6">1.1.1.23</ecNumber>
    </submittedName>
</protein>
<proteinExistence type="inferred from homology"/>
<comment type="caution">
    <text evidence="6">The sequence shown here is derived from an EMBL/GenBank/DDBJ whole genome shotgun (WGS) entry which is preliminary data.</text>
</comment>
<dbReference type="Pfam" id="PF00815">
    <property type="entry name" value="Histidinol_dh"/>
    <property type="match status" value="1"/>
</dbReference>
<organism evidence="6">
    <name type="scientific">mine drainage metagenome</name>
    <dbReference type="NCBI Taxonomy" id="410659"/>
    <lineage>
        <taxon>unclassified sequences</taxon>
        <taxon>metagenomes</taxon>
        <taxon>ecological metagenomes</taxon>
    </lineage>
</organism>
<dbReference type="AlphaFoldDB" id="E6PDQ7"/>
<dbReference type="PIRSF" id="PIRSF000099">
    <property type="entry name" value="Histidinol_dh"/>
    <property type="match status" value="1"/>
</dbReference>
<dbReference type="GO" id="GO:0000105">
    <property type="term" value="P:L-histidine biosynthetic process"/>
    <property type="evidence" value="ECO:0007669"/>
    <property type="project" value="InterPro"/>
</dbReference>
<dbReference type="PANTHER" id="PTHR21256:SF2">
    <property type="entry name" value="HISTIDINE BIOSYNTHESIS TRIFUNCTIONAL PROTEIN"/>
    <property type="match status" value="1"/>
</dbReference>
<evidence type="ECO:0000256" key="1">
    <source>
        <dbReference type="ARBA" id="ARBA00001947"/>
    </source>
</evidence>
<name>E6PDQ7_9ZZZZ</name>
<evidence type="ECO:0000313" key="6">
    <source>
        <dbReference type="EMBL" id="CBH74592.1"/>
    </source>
</evidence>
<comment type="similarity">
    <text evidence="2">Belongs to the histidinol dehydrogenase family.</text>
</comment>
<keyword evidence="5 6" id="KW-0560">Oxidoreductase</keyword>
<evidence type="ECO:0000256" key="2">
    <source>
        <dbReference type="ARBA" id="ARBA00010178"/>
    </source>
</evidence>
<dbReference type="GO" id="GO:0046872">
    <property type="term" value="F:metal ion binding"/>
    <property type="evidence" value="ECO:0007669"/>
    <property type="project" value="UniProtKB-KW"/>
</dbReference>
<dbReference type="InterPro" id="IPR016161">
    <property type="entry name" value="Ald_DH/histidinol_DH"/>
</dbReference>
<dbReference type="FunFam" id="3.40.50.1980:FF:000001">
    <property type="entry name" value="Histidinol dehydrogenase"/>
    <property type="match status" value="1"/>
</dbReference>
<dbReference type="SUPFAM" id="SSF53720">
    <property type="entry name" value="ALDH-like"/>
    <property type="match status" value="1"/>
</dbReference>
<dbReference type="PRINTS" id="PR00083">
    <property type="entry name" value="HOLDHDRGNASE"/>
</dbReference>
<dbReference type="CDD" id="cd06572">
    <property type="entry name" value="Histidinol_dh"/>
    <property type="match status" value="1"/>
</dbReference>
<sequence length="428" mass="45261">MRFVRADDPLGMAAVLRRGWRPDPATVARVAAIVADVEARGDRAILEYSQRFDAPEYRLTQLRVPIPMPSVARGSLREDVAAAIERARDRVVDFHRRQRSEDVAYRCDDGTEYAFRREPLGAVAVYAPGGSAALPSSVLMGALPAKIAGVRRTILLTPPQRDGRVHPAVLFAASLCDVEELYAVGGAQAIAAAAFGTESIAAVDKVVGPGNSYVTEAKRQLFGIVGIDGLAGPSEVLVAADAAASSELVVAELLAQAEHDAEARVAVVSDSYELLESCAQLLQALDVARMPRGATIAAALERGGFFIEARSKGEIAATIAAFAPEHLSLQVTDPEFYLSHLRCVGAVFVGAETPVACGDYLAGTNHVLPTSGSARFASGLSLSDFTRSYSVVRNSSERMKGDAAAIAAFAAFEGLDAHAQSARLRMKP</sequence>
<keyword evidence="4" id="KW-0862">Zinc</keyword>
<dbReference type="GO" id="GO:0005829">
    <property type="term" value="C:cytosol"/>
    <property type="evidence" value="ECO:0007669"/>
    <property type="project" value="TreeGrafter"/>
</dbReference>
<dbReference type="InterPro" id="IPR001692">
    <property type="entry name" value="Histidinol_DH_CS"/>
</dbReference>
<dbReference type="Gene3D" id="1.20.5.1300">
    <property type="match status" value="1"/>
</dbReference>
<dbReference type="PROSITE" id="PS00611">
    <property type="entry name" value="HISOL_DEHYDROGENASE"/>
    <property type="match status" value="1"/>
</dbReference>
<evidence type="ECO:0000256" key="5">
    <source>
        <dbReference type="ARBA" id="ARBA00023002"/>
    </source>
</evidence>
<comment type="cofactor">
    <cofactor evidence="1">
        <name>Zn(2+)</name>
        <dbReference type="ChEBI" id="CHEBI:29105"/>
    </cofactor>
</comment>
<dbReference type="Gene3D" id="3.40.50.1980">
    <property type="entry name" value="Nitrogenase molybdenum iron protein domain"/>
    <property type="match status" value="2"/>
</dbReference>
<dbReference type="InterPro" id="IPR022695">
    <property type="entry name" value="Histidinol_DH_monofunct"/>
</dbReference>
<dbReference type="EMBL" id="CABL01000002">
    <property type="protein sequence ID" value="CBH74592.1"/>
    <property type="molecule type" value="Genomic_DNA"/>
</dbReference>
<dbReference type="GO" id="GO:0051287">
    <property type="term" value="F:NAD binding"/>
    <property type="evidence" value="ECO:0007669"/>
    <property type="project" value="InterPro"/>
</dbReference>
<dbReference type="InterPro" id="IPR012131">
    <property type="entry name" value="Hstdl_DH"/>
</dbReference>
<keyword evidence="3" id="KW-0479">Metal-binding</keyword>
<evidence type="ECO:0000256" key="3">
    <source>
        <dbReference type="ARBA" id="ARBA00022723"/>
    </source>
</evidence>
<dbReference type="NCBIfam" id="TIGR00069">
    <property type="entry name" value="hisD"/>
    <property type="match status" value="1"/>
</dbReference>
<gene>
    <name evidence="6" type="primary">hisD</name>
    <name evidence="6" type="ORF">CARN1_1695</name>
</gene>